<dbReference type="InterPro" id="IPR019826">
    <property type="entry name" value="Carboxylesterase_B_AS"/>
</dbReference>
<accession>A0A9D1YNG7</accession>
<proteinExistence type="inferred from homology"/>
<comment type="similarity">
    <text evidence="1 3">Belongs to the type-B carboxylesterase/lipase family.</text>
</comment>
<organism evidence="5 6">
    <name type="scientific">Candidatus Eisenbergiella pullistercoris</name>
    <dbReference type="NCBI Taxonomy" id="2838555"/>
    <lineage>
        <taxon>Bacteria</taxon>
        <taxon>Bacillati</taxon>
        <taxon>Bacillota</taxon>
        <taxon>Clostridia</taxon>
        <taxon>Lachnospirales</taxon>
        <taxon>Lachnospiraceae</taxon>
        <taxon>Eisenbergiella</taxon>
    </lineage>
</organism>
<dbReference type="PANTHER" id="PTHR43142:SF1">
    <property type="entry name" value="CARBOXYLIC ESTER HYDROLASE"/>
    <property type="match status" value="1"/>
</dbReference>
<reference evidence="5" key="1">
    <citation type="journal article" date="2021" name="PeerJ">
        <title>Extensive microbial diversity within the chicken gut microbiome revealed by metagenomics and culture.</title>
        <authorList>
            <person name="Gilroy R."/>
            <person name="Ravi A."/>
            <person name="Getino M."/>
            <person name="Pursley I."/>
            <person name="Horton D.L."/>
            <person name="Alikhan N.F."/>
            <person name="Baker D."/>
            <person name="Gharbi K."/>
            <person name="Hall N."/>
            <person name="Watson M."/>
            <person name="Adriaenssens E.M."/>
            <person name="Foster-Nyarko E."/>
            <person name="Jarju S."/>
            <person name="Secka A."/>
            <person name="Antonio M."/>
            <person name="Oren A."/>
            <person name="Chaudhuri R.R."/>
            <person name="La Ragione R."/>
            <person name="Hildebrand F."/>
            <person name="Pallen M.J."/>
        </authorList>
    </citation>
    <scope>NUCLEOTIDE SEQUENCE</scope>
    <source>
        <strain evidence="5">ChiSxjej3B15-24422</strain>
    </source>
</reference>
<reference evidence="5" key="2">
    <citation type="submission" date="2021-04" db="EMBL/GenBank/DDBJ databases">
        <authorList>
            <person name="Gilroy R."/>
        </authorList>
    </citation>
    <scope>NUCLEOTIDE SEQUENCE</scope>
    <source>
        <strain evidence="5">ChiSxjej3B15-24422</strain>
    </source>
</reference>
<comment type="caution">
    <text evidence="5">The sequence shown here is derived from an EMBL/GenBank/DDBJ whole genome shotgun (WGS) entry which is preliminary data.</text>
</comment>
<evidence type="ECO:0000256" key="3">
    <source>
        <dbReference type="RuleBase" id="RU361235"/>
    </source>
</evidence>
<name>A0A9D1YNG7_9FIRM</name>
<evidence type="ECO:0000256" key="1">
    <source>
        <dbReference type="ARBA" id="ARBA00005964"/>
    </source>
</evidence>
<evidence type="ECO:0000313" key="6">
    <source>
        <dbReference type="Proteomes" id="UP000824007"/>
    </source>
</evidence>
<feature type="domain" description="Carboxylesterase type B" evidence="4">
    <location>
        <begin position="18"/>
        <end position="475"/>
    </location>
</feature>
<sequence>MKEEKEEREKRIPECCRIQTRCGVLEGHLEGRLYCFRGIPYARAGRFQPPRAYKWEGVYRAERFGLSAMQSACRQPGEREKYGEDCLNLNLYVPADAFAAGKKLPAAVWLHGGAFQNGSGRDREGEGMIRNHAFLFVSVEYRLGALGYLYLGEALGEEYRHTGNNGTLDQLAALKWIHENIEAFGGDPDRVTVFGESAGAKSLGALFLRPEMKTYCAQTLMASGGWQSIRSEKTAVRIARMFLYEGKKQGYLQKPSDVLTMDADRLLSLQERLTDNPGNTCMFGPVADGAVLPRDWQERIERGDYWSGKAMVGSCLREMYFSGEQEDFVKKAPKIARFLFGDNARIAEADFAAWEEACLTRGAAPSERQKIEEWVRILSDDMYRAYSRRLAERLTQNGSQVWYYSFEYGTASHVLDQAMAFDHAAADDSQFPGLERGERENMAEILYEAFVRFFETGDPGAPAGIGWRPLCEEGNVMVFSGCPSLRPMKEQETLQDFPQSVFRLEE</sequence>
<evidence type="ECO:0000259" key="4">
    <source>
        <dbReference type="Pfam" id="PF00135"/>
    </source>
</evidence>
<dbReference type="GO" id="GO:0016787">
    <property type="term" value="F:hydrolase activity"/>
    <property type="evidence" value="ECO:0007669"/>
    <property type="project" value="UniProtKB-KW"/>
</dbReference>
<dbReference type="Proteomes" id="UP000824007">
    <property type="component" value="Unassembled WGS sequence"/>
</dbReference>
<dbReference type="InterPro" id="IPR029058">
    <property type="entry name" value="AB_hydrolase_fold"/>
</dbReference>
<dbReference type="Pfam" id="PF00135">
    <property type="entry name" value="COesterase"/>
    <property type="match status" value="1"/>
</dbReference>
<evidence type="ECO:0000313" key="5">
    <source>
        <dbReference type="EMBL" id="HIY59802.1"/>
    </source>
</evidence>
<gene>
    <name evidence="5" type="ORF">H9831_03840</name>
</gene>
<dbReference type="SUPFAM" id="SSF53474">
    <property type="entry name" value="alpha/beta-Hydrolases"/>
    <property type="match status" value="1"/>
</dbReference>
<dbReference type="EC" id="3.1.1.-" evidence="3"/>
<evidence type="ECO:0000256" key="2">
    <source>
        <dbReference type="ARBA" id="ARBA00022801"/>
    </source>
</evidence>
<protein>
    <recommendedName>
        <fullName evidence="3">Carboxylic ester hydrolase</fullName>
        <ecNumber evidence="3">3.1.1.-</ecNumber>
    </recommendedName>
</protein>
<dbReference type="EMBL" id="DXDD01000048">
    <property type="protein sequence ID" value="HIY59802.1"/>
    <property type="molecule type" value="Genomic_DNA"/>
</dbReference>
<dbReference type="AlphaFoldDB" id="A0A9D1YNG7"/>
<dbReference type="Gene3D" id="3.40.50.1820">
    <property type="entry name" value="alpha/beta hydrolase"/>
    <property type="match status" value="1"/>
</dbReference>
<keyword evidence="2 3" id="KW-0378">Hydrolase</keyword>
<dbReference type="PROSITE" id="PS00122">
    <property type="entry name" value="CARBOXYLESTERASE_B_1"/>
    <property type="match status" value="1"/>
</dbReference>
<dbReference type="InterPro" id="IPR002018">
    <property type="entry name" value="CarbesteraseB"/>
</dbReference>
<dbReference type="PANTHER" id="PTHR43142">
    <property type="entry name" value="CARBOXYLIC ESTER HYDROLASE"/>
    <property type="match status" value="1"/>
</dbReference>